<proteinExistence type="predicted"/>
<dbReference type="OrthoDB" id="9794157at2"/>
<dbReference type="eggNOG" id="COG1556">
    <property type="taxonomic scope" value="Bacteria"/>
</dbReference>
<evidence type="ECO:0000313" key="2">
    <source>
        <dbReference type="EMBL" id="EFV00473.1"/>
    </source>
</evidence>
<protein>
    <recommendedName>
        <fullName evidence="1">LUD domain-containing protein</fullName>
    </recommendedName>
</protein>
<dbReference type="RefSeq" id="WP_006599893.1">
    <property type="nucleotide sequence ID" value="NZ_GL622359.1"/>
</dbReference>
<dbReference type="Gene3D" id="3.40.50.10420">
    <property type="entry name" value="NagB/RpiA/CoA transferase-like"/>
    <property type="match status" value="1"/>
</dbReference>
<name>E6MKD6_9FIRM</name>
<dbReference type="InterPro" id="IPR003741">
    <property type="entry name" value="LUD_dom"/>
</dbReference>
<organism evidence="2 3">
    <name type="scientific">Pseudoramibacter alactolyticus ATCC 23263</name>
    <dbReference type="NCBI Taxonomy" id="887929"/>
    <lineage>
        <taxon>Bacteria</taxon>
        <taxon>Bacillati</taxon>
        <taxon>Bacillota</taxon>
        <taxon>Clostridia</taxon>
        <taxon>Eubacteriales</taxon>
        <taxon>Eubacteriaceae</taxon>
        <taxon>Pseudoramibacter</taxon>
    </lineage>
</organism>
<evidence type="ECO:0000313" key="3">
    <source>
        <dbReference type="Proteomes" id="UP000004754"/>
    </source>
</evidence>
<dbReference type="InterPro" id="IPR024185">
    <property type="entry name" value="FTHF_cligase-like_sf"/>
</dbReference>
<reference evidence="2 3" key="1">
    <citation type="submission" date="2010-12" db="EMBL/GenBank/DDBJ databases">
        <authorList>
            <person name="Muzny D."/>
            <person name="Qin X."/>
            <person name="Deng J."/>
            <person name="Jiang H."/>
            <person name="Liu Y."/>
            <person name="Qu J."/>
            <person name="Song X.-Z."/>
            <person name="Zhang L."/>
            <person name="Thornton R."/>
            <person name="Coyle M."/>
            <person name="Francisco L."/>
            <person name="Jackson L."/>
            <person name="Javaid M."/>
            <person name="Korchina V."/>
            <person name="Kovar C."/>
            <person name="Mata R."/>
            <person name="Mathew T."/>
            <person name="Ngo R."/>
            <person name="Nguyen L."/>
            <person name="Nguyen N."/>
            <person name="Okwuonu G."/>
            <person name="Ongeri F."/>
            <person name="Pham C."/>
            <person name="Simmons D."/>
            <person name="Wilczek-Boney K."/>
            <person name="Hale W."/>
            <person name="Jakkamsetti A."/>
            <person name="Pham P."/>
            <person name="Ruth R."/>
            <person name="San Lucas F."/>
            <person name="Warren J."/>
            <person name="Zhang J."/>
            <person name="Zhao Z."/>
            <person name="Zhou C."/>
            <person name="Zhu D."/>
            <person name="Lee S."/>
            <person name="Bess C."/>
            <person name="Blankenburg K."/>
            <person name="Forbes L."/>
            <person name="Fu Q."/>
            <person name="Gubbala S."/>
            <person name="Hirani K."/>
            <person name="Jayaseelan J.C."/>
            <person name="Lara F."/>
            <person name="Munidasa M."/>
            <person name="Palculict T."/>
            <person name="Patil S."/>
            <person name="Pu L.-L."/>
            <person name="Saada N."/>
            <person name="Tang L."/>
            <person name="Weissenberger G."/>
            <person name="Zhu Y."/>
            <person name="Hemphill L."/>
            <person name="Shang Y."/>
            <person name="Youmans B."/>
            <person name="Ayvaz T."/>
            <person name="Ross M."/>
            <person name="Santibanez J."/>
            <person name="Aqrawi P."/>
            <person name="Gross S."/>
            <person name="Joshi V."/>
            <person name="Fowler G."/>
            <person name="Nazareth L."/>
            <person name="Reid J."/>
            <person name="Worley K."/>
            <person name="Petrosino J."/>
            <person name="Highlander S."/>
            <person name="Gibbs R."/>
        </authorList>
    </citation>
    <scope>NUCLEOTIDE SEQUENCE [LARGE SCALE GENOMIC DNA]</scope>
    <source>
        <strain evidence="2 3">ATCC 23263</strain>
    </source>
</reference>
<dbReference type="EMBL" id="AEQN01000034">
    <property type="protein sequence ID" value="EFV00473.1"/>
    <property type="molecule type" value="Genomic_DNA"/>
</dbReference>
<dbReference type="InterPro" id="IPR037171">
    <property type="entry name" value="NagB/RpiA_transferase-like"/>
</dbReference>
<feature type="domain" description="LUD" evidence="1">
    <location>
        <begin position="8"/>
        <end position="178"/>
    </location>
</feature>
<sequence length="181" mass="19398">MFSEELYERFKENLEGVNGECVRTSRAELGKTIADIYQKDGISSLCLGQSPLFEAAGVKAALESAGMTVHTDHVRKNAETDKGGVTENGYGIAELGSMMQMSDDVDGRIIATMSEHYIGVVKGSTIVPLYDDMFDILSEMPELPAYVGFITGPSRTADIECVGTVGVHGPIKLTAVIVDDA</sequence>
<keyword evidence="3" id="KW-1185">Reference proteome</keyword>
<dbReference type="HOGENOM" id="CLU_090664_1_3_9"/>
<dbReference type="SUPFAM" id="SSF100950">
    <property type="entry name" value="NagB/RpiA/CoA transferase-like"/>
    <property type="match status" value="1"/>
</dbReference>
<dbReference type="PANTHER" id="PTHR43682">
    <property type="entry name" value="LACTATE UTILIZATION PROTEIN C"/>
    <property type="match status" value="1"/>
</dbReference>
<dbReference type="STRING" id="887929.HMP0721_2472"/>
<evidence type="ECO:0000259" key="1">
    <source>
        <dbReference type="Pfam" id="PF02589"/>
    </source>
</evidence>
<accession>E6MKD6</accession>
<dbReference type="PANTHER" id="PTHR43682:SF1">
    <property type="entry name" value="LACTATE UTILIZATION PROTEIN C"/>
    <property type="match status" value="1"/>
</dbReference>
<comment type="caution">
    <text evidence="2">The sequence shown here is derived from an EMBL/GenBank/DDBJ whole genome shotgun (WGS) entry which is preliminary data.</text>
</comment>
<dbReference type="Proteomes" id="UP000004754">
    <property type="component" value="Unassembled WGS sequence"/>
</dbReference>
<dbReference type="AlphaFoldDB" id="E6MKD6"/>
<dbReference type="Pfam" id="PF02589">
    <property type="entry name" value="LUD_dom"/>
    <property type="match status" value="1"/>
</dbReference>
<gene>
    <name evidence="2" type="ORF">HMP0721_2472</name>
</gene>